<dbReference type="InterPro" id="IPR004136">
    <property type="entry name" value="NMO"/>
</dbReference>
<dbReference type="InterPro" id="IPR013785">
    <property type="entry name" value="Aldolase_TIM"/>
</dbReference>
<dbReference type="CDD" id="cd04730">
    <property type="entry name" value="NPD_like"/>
    <property type="match status" value="1"/>
</dbReference>
<organism evidence="6 7">
    <name type="scientific">Advenella kashmirensis W13003</name>
    <dbReference type="NCBI Taxonomy" id="1424334"/>
    <lineage>
        <taxon>Bacteria</taxon>
        <taxon>Pseudomonadati</taxon>
        <taxon>Pseudomonadota</taxon>
        <taxon>Betaproteobacteria</taxon>
        <taxon>Burkholderiales</taxon>
        <taxon>Alcaligenaceae</taxon>
    </lineage>
</organism>
<dbReference type="eggNOG" id="COG2070">
    <property type="taxonomic scope" value="Bacteria"/>
</dbReference>
<dbReference type="Pfam" id="PF03060">
    <property type="entry name" value="NMO"/>
    <property type="match status" value="1"/>
</dbReference>
<evidence type="ECO:0000313" key="6">
    <source>
        <dbReference type="EMBL" id="ETF02486.1"/>
    </source>
</evidence>
<keyword evidence="4" id="KW-0560">Oxidoreductase</keyword>
<gene>
    <name evidence="6" type="ORF">W822_06380</name>
</gene>
<keyword evidence="2" id="KW-0285">Flavoprotein</keyword>
<evidence type="ECO:0000256" key="2">
    <source>
        <dbReference type="ARBA" id="ARBA00022630"/>
    </source>
</evidence>
<dbReference type="Gene3D" id="3.20.20.70">
    <property type="entry name" value="Aldolase class I"/>
    <property type="match status" value="1"/>
</dbReference>
<dbReference type="AlphaFoldDB" id="V8QR83"/>
<dbReference type="PANTHER" id="PTHR42747:SF4">
    <property type="entry name" value="BLR1330 PROTEIN"/>
    <property type="match status" value="1"/>
</dbReference>
<dbReference type="OrthoDB" id="9778912at2"/>
<keyword evidence="6" id="KW-0223">Dioxygenase</keyword>
<dbReference type="GO" id="GO:0051213">
    <property type="term" value="F:dioxygenase activity"/>
    <property type="evidence" value="ECO:0007669"/>
    <property type="project" value="UniProtKB-KW"/>
</dbReference>
<comment type="similarity">
    <text evidence="1">Belongs to the nitronate monooxygenase family. NMO class I subfamily.</text>
</comment>
<keyword evidence="7" id="KW-1185">Reference proteome</keyword>
<dbReference type="RefSeq" id="WP_024004262.1">
    <property type="nucleotide sequence ID" value="NZ_KI650979.1"/>
</dbReference>
<dbReference type="EMBL" id="AYXT01000009">
    <property type="protein sequence ID" value="ETF02486.1"/>
    <property type="molecule type" value="Genomic_DNA"/>
</dbReference>
<keyword evidence="3" id="KW-0288">FMN</keyword>
<comment type="caution">
    <text evidence="6">The sequence shown here is derived from an EMBL/GenBank/DDBJ whole genome shotgun (WGS) entry which is preliminary data.</text>
</comment>
<reference evidence="6 7" key="1">
    <citation type="journal article" date="2014" name="Genome Announc.">
        <title>Draft Genome Sequence of Advenella kashmirensis Strain W13003, a Polycyclic Aromatic Hydrocarbon-Degrading Bacterium.</title>
        <authorList>
            <person name="Wang X."/>
            <person name="Jin D."/>
            <person name="Zhou L."/>
            <person name="Wu L."/>
            <person name="An W."/>
            <person name="Zhao L."/>
        </authorList>
    </citation>
    <scope>NUCLEOTIDE SEQUENCE [LARGE SCALE GENOMIC DNA]</scope>
    <source>
        <strain evidence="6 7">W13003</strain>
    </source>
</reference>
<sequence length="318" mass="33914">MDEVRKRLASLRLPVVCAPMFIVSNPDMVIAQCKSGIVGAFPALNARPQAELAIWLERITTALADHAEQNPGHCAAPFAVNLVIRESNDRLWADVDVLEQFRVPLVITSLASPAAVVKRVHAWGGLVLHDVTSARHARKAIGDGVDGLILVSAGAGGHAGALSPFALLNEVRAFYDGPLVLAGAITNGRSILSAQVMGADYVYMGSRFIATRESAAVPAYKDAIVSASASDIVYTPYFSGISANYLKPSIVASGRAPDNLPATTARPGQGRSKRWKDIWGCGQGAGDINDVPAIADLVDRLHYEYGEIRAHWKARLQS</sequence>
<evidence type="ECO:0000256" key="1">
    <source>
        <dbReference type="ARBA" id="ARBA00009881"/>
    </source>
</evidence>
<protein>
    <submittedName>
        <fullName evidence="6">2-nitropropane dioxygenase</fullName>
    </submittedName>
</protein>
<dbReference type="Proteomes" id="UP000018733">
    <property type="component" value="Unassembled WGS sequence"/>
</dbReference>
<dbReference type="GO" id="GO:0018580">
    <property type="term" value="F:nitronate monooxygenase activity"/>
    <property type="evidence" value="ECO:0007669"/>
    <property type="project" value="InterPro"/>
</dbReference>
<proteinExistence type="inferred from homology"/>
<name>V8QR83_9BURK</name>
<dbReference type="STRING" id="1424334.W822_06380"/>
<evidence type="ECO:0000256" key="3">
    <source>
        <dbReference type="ARBA" id="ARBA00022643"/>
    </source>
</evidence>
<evidence type="ECO:0000256" key="4">
    <source>
        <dbReference type="ARBA" id="ARBA00023002"/>
    </source>
</evidence>
<dbReference type="SUPFAM" id="SSF51412">
    <property type="entry name" value="Inosine monophosphate dehydrogenase (IMPDH)"/>
    <property type="match status" value="1"/>
</dbReference>
<accession>V8QR83</accession>
<dbReference type="PATRIC" id="fig|1424334.3.peg.1271"/>
<dbReference type="FunFam" id="3.20.20.70:FF:000210">
    <property type="entry name" value="2-nitropropane dioxygenase"/>
    <property type="match status" value="1"/>
</dbReference>
<keyword evidence="5" id="KW-0503">Monooxygenase</keyword>
<dbReference type="PANTHER" id="PTHR42747">
    <property type="entry name" value="NITRONATE MONOOXYGENASE-RELATED"/>
    <property type="match status" value="1"/>
</dbReference>
<dbReference type="HOGENOM" id="CLU_038732_3_0_4"/>
<evidence type="ECO:0000313" key="7">
    <source>
        <dbReference type="Proteomes" id="UP000018733"/>
    </source>
</evidence>
<evidence type="ECO:0000256" key="5">
    <source>
        <dbReference type="ARBA" id="ARBA00023033"/>
    </source>
</evidence>